<dbReference type="InterPro" id="IPR011006">
    <property type="entry name" value="CheY-like_superfamily"/>
</dbReference>
<comment type="caution">
    <text evidence="4">The sequence shown here is derived from an EMBL/GenBank/DDBJ whole genome shotgun (WGS) entry which is preliminary data.</text>
</comment>
<dbReference type="PANTHER" id="PTHR44591:SF3">
    <property type="entry name" value="RESPONSE REGULATORY DOMAIN-CONTAINING PROTEIN"/>
    <property type="match status" value="1"/>
</dbReference>
<dbReference type="PROSITE" id="PS50110">
    <property type="entry name" value="RESPONSE_REGULATORY"/>
    <property type="match status" value="1"/>
</dbReference>
<feature type="non-terminal residue" evidence="4">
    <location>
        <position position="129"/>
    </location>
</feature>
<evidence type="ECO:0000313" key="4">
    <source>
        <dbReference type="EMBL" id="PIP60474.1"/>
    </source>
</evidence>
<proteinExistence type="predicted"/>
<dbReference type="Pfam" id="PF00072">
    <property type="entry name" value="Response_reg"/>
    <property type="match status" value="1"/>
</dbReference>
<dbReference type="Proteomes" id="UP000231581">
    <property type="component" value="Unassembled WGS sequence"/>
</dbReference>
<dbReference type="Gene3D" id="3.40.50.2300">
    <property type="match status" value="1"/>
</dbReference>
<dbReference type="InterPro" id="IPR050595">
    <property type="entry name" value="Bact_response_regulator"/>
</dbReference>
<evidence type="ECO:0000256" key="1">
    <source>
        <dbReference type="ARBA" id="ARBA00022553"/>
    </source>
</evidence>
<dbReference type="SUPFAM" id="SSF52172">
    <property type="entry name" value="CheY-like"/>
    <property type="match status" value="1"/>
</dbReference>
<dbReference type="EMBL" id="PCSZ01000062">
    <property type="protein sequence ID" value="PIP60474.1"/>
    <property type="molecule type" value="Genomic_DNA"/>
</dbReference>
<gene>
    <name evidence="4" type="ORF">COX00_03250</name>
</gene>
<feature type="domain" description="Response regulatory" evidence="3">
    <location>
        <begin position="38"/>
        <end position="129"/>
    </location>
</feature>
<dbReference type="PANTHER" id="PTHR44591">
    <property type="entry name" value="STRESS RESPONSE REGULATOR PROTEIN 1"/>
    <property type="match status" value="1"/>
</dbReference>
<name>A0A2H0BS79_9BACT</name>
<accession>A0A2H0BS79</accession>
<feature type="modified residue" description="4-aspartylphosphate" evidence="2">
    <location>
        <position position="87"/>
    </location>
</feature>
<evidence type="ECO:0000259" key="3">
    <source>
        <dbReference type="PROSITE" id="PS50110"/>
    </source>
</evidence>
<reference evidence="4 5" key="1">
    <citation type="submission" date="2017-09" db="EMBL/GenBank/DDBJ databases">
        <title>Depth-based differentiation of microbial function through sediment-hosted aquifers and enrichment of novel symbionts in the deep terrestrial subsurface.</title>
        <authorList>
            <person name="Probst A.J."/>
            <person name="Ladd B."/>
            <person name="Jarett J.K."/>
            <person name="Geller-Mcgrath D.E."/>
            <person name="Sieber C.M."/>
            <person name="Emerson J.B."/>
            <person name="Anantharaman K."/>
            <person name="Thomas B.C."/>
            <person name="Malmstrom R."/>
            <person name="Stieglmeier M."/>
            <person name="Klingl A."/>
            <person name="Woyke T."/>
            <person name="Ryan C.M."/>
            <person name="Banfield J.F."/>
        </authorList>
    </citation>
    <scope>NUCLEOTIDE SEQUENCE [LARGE SCALE GENOMIC DNA]</scope>
    <source>
        <strain evidence="4">CG22_combo_CG10-13_8_21_14_all_47_17</strain>
    </source>
</reference>
<organism evidence="4 5">
    <name type="scientific">Candidatus Uhrbacteria bacterium CG22_combo_CG10-13_8_21_14_all_47_17</name>
    <dbReference type="NCBI Taxonomy" id="1975041"/>
    <lineage>
        <taxon>Bacteria</taxon>
        <taxon>Candidatus Uhriibacteriota</taxon>
    </lineage>
</organism>
<evidence type="ECO:0000256" key="2">
    <source>
        <dbReference type="PROSITE-ProRule" id="PRU00169"/>
    </source>
</evidence>
<dbReference type="InterPro" id="IPR001789">
    <property type="entry name" value="Sig_transdc_resp-reg_receiver"/>
</dbReference>
<dbReference type="SMART" id="SM00448">
    <property type="entry name" value="REC"/>
    <property type="match status" value="1"/>
</dbReference>
<dbReference type="AlphaFoldDB" id="A0A2H0BS79"/>
<keyword evidence="1 2" id="KW-0597">Phosphoprotein</keyword>
<evidence type="ECO:0000313" key="5">
    <source>
        <dbReference type="Proteomes" id="UP000231581"/>
    </source>
</evidence>
<dbReference type="GO" id="GO:0000160">
    <property type="term" value="P:phosphorelay signal transduction system"/>
    <property type="evidence" value="ECO:0007669"/>
    <property type="project" value="InterPro"/>
</dbReference>
<protein>
    <recommendedName>
        <fullName evidence="3">Response regulatory domain-containing protein</fullName>
    </recommendedName>
</protein>
<sequence length="129" mass="15012">MVAVSFCVQEEVLKEKSIVRCLLIHYYCLYMVTKEVEKVLVIEDDVFLIKAYEALLTNFGFHVEGTSNGMEAIEYLKKTRPDIILLDLVMPRMDGFDFLEEMQKKSEWKKIPIVVLSNLGQESDRDRSL</sequence>